<evidence type="ECO:0000313" key="2">
    <source>
        <dbReference type="Proteomes" id="UP001239111"/>
    </source>
</evidence>
<sequence>MSLGAAMISAASSVASVGVTVSCGAAAARRATCTAASNTLLLSTSSSSTSSVKSNCVRMTGASRQQSTQSQPAKNQHQHKVLTEDNVYENLVKMEYAVRGPLLIRALELEKELQKGAQKPFKEVIKANVGDAHAMGQKPLTFLRQVLAIALYPELLEDSRYPEDVKERVKTILGGCKGSSLGSYTESAGIEVIRKHAAKYIEERDGGIPSDYRNIILSNGASDGIKAFLKLFNERINGKPTGILIPIPQYPLYSATLAEFGLAQCGYYLNEDNKWALDQSELERSLEEARKHSNPRVLVVINPGNPTGQVLSRENIEDVIKFAYKNRLFLLADEVYQDNIYHKDCCFHSFKKVMNEMGEPYSQMELASFMSVSKGYMGECGLRGGYGEIINMDPKVMAILLKSISATLCPTAVGQAAMDVVVNPPRKGEPSYAQFLKEKEATLQSLAERSRLVVDTLNSIPGYHANPAMGAMYVFPRIDLPEKVIKAAKAAGQEPDVFYAFKLLEATGICVIPGSGFGQRPGTYHFRTTILPQKDKINSMLGSLKEFHLKFLKEYS</sequence>
<dbReference type="EMBL" id="CM056744">
    <property type="protein sequence ID" value="KAJ8667469.1"/>
    <property type="molecule type" value="Genomic_DNA"/>
</dbReference>
<gene>
    <name evidence="1" type="ORF">QAD02_009132</name>
</gene>
<keyword evidence="2" id="KW-1185">Reference proteome</keyword>
<name>A0ACC2N8U8_9HYME</name>
<comment type="caution">
    <text evidence="1">The sequence shown here is derived from an EMBL/GenBank/DDBJ whole genome shotgun (WGS) entry which is preliminary data.</text>
</comment>
<accession>A0ACC2N8U8</accession>
<dbReference type="Proteomes" id="UP001239111">
    <property type="component" value="Chromosome 4"/>
</dbReference>
<organism evidence="1 2">
    <name type="scientific">Eretmocerus hayati</name>
    <dbReference type="NCBI Taxonomy" id="131215"/>
    <lineage>
        <taxon>Eukaryota</taxon>
        <taxon>Metazoa</taxon>
        <taxon>Ecdysozoa</taxon>
        <taxon>Arthropoda</taxon>
        <taxon>Hexapoda</taxon>
        <taxon>Insecta</taxon>
        <taxon>Pterygota</taxon>
        <taxon>Neoptera</taxon>
        <taxon>Endopterygota</taxon>
        <taxon>Hymenoptera</taxon>
        <taxon>Apocrita</taxon>
        <taxon>Proctotrupomorpha</taxon>
        <taxon>Chalcidoidea</taxon>
        <taxon>Aphelinidae</taxon>
        <taxon>Aphelininae</taxon>
        <taxon>Eretmocerus</taxon>
    </lineage>
</organism>
<evidence type="ECO:0000313" key="1">
    <source>
        <dbReference type="EMBL" id="KAJ8667469.1"/>
    </source>
</evidence>
<reference evidence="1" key="1">
    <citation type="submission" date="2023-04" db="EMBL/GenBank/DDBJ databases">
        <title>A chromosome-level genome assembly of the parasitoid wasp Eretmocerus hayati.</title>
        <authorList>
            <person name="Zhong Y."/>
            <person name="Liu S."/>
            <person name="Liu Y."/>
        </authorList>
    </citation>
    <scope>NUCLEOTIDE SEQUENCE</scope>
    <source>
        <strain evidence="1">ZJU_SS_LIU_2023</strain>
    </source>
</reference>
<proteinExistence type="predicted"/>
<protein>
    <submittedName>
        <fullName evidence="1">Uncharacterized protein</fullName>
    </submittedName>
</protein>